<feature type="compositionally biased region" description="Low complexity" evidence="1">
    <location>
        <begin position="218"/>
        <end position="232"/>
    </location>
</feature>
<evidence type="ECO:0000313" key="2">
    <source>
        <dbReference type="EMBL" id="KAK6495627.1"/>
    </source>
</evidence>
<dbReference type="Proteomes" id="UP001370758">
    <property type="component" value="Unassembled WGS sequence"/>
</dbReference>
<evidence type="ECO:0000256" key="1">
    <source>
        <dbReference type="SAM" id="MobiDB-lite"/>
    </source>
</evidence>
<keyword evidence="3" id="KW-1185">Reference proteome</keyword>
<comment type="caution">
    <text evidence="2">The sequence shown here is derived from an EMBL/GenBank/DDBJ whole genome shotgun (WGS) entry which is preliminary data.</text>
</comment>
<protein>
    <recommendedName>
        <fullName evidence="4">C2H2-type domain-containing protein</fullName>
    </recommendedName>
</protein>
<evidence type="ECO:0008006" key="4">
    <source>
        <dbReference type="Google" id="ProtNLM"/>
    </source>
</evidence>
<reference evidence="2 3" key="1">
    <citation type="submission" date="2023-08" db="EMBL/GenBank/DDBJ databases">
        <authorList>
            <person name="Palmer J.M."/>
        </authorList>
    </citation>
    <scope>NUCLEOTIDE SEQUENCE [LARGE SCALE GENOMIC DNA]</scope>
    <source>
        <strain evidence="2 3">TWF481</strain>
    </source>
</reference>
<dbReference type="EMBL" id="JAVHJL010000012">
    <property type="protein sequence ID" value="KAK6495627.1"/>
    <property type="molecule type" value="Genomic_DNA"/>
</dbReference>
<organism evidence="2 3">
    <name type="scientific">Arthrobotrys musiformis</name>
    <dbReference type="NCBI Taxonomy" id="47236"/>
    <lineage>
        <taxon>Eukaryota</taxon>
        <taxon>Fungi</taxon>
        <taxon>Dikarya</taxon>
        <taxon>Ascomycota</taxon>
        <taxon>Pezizomycotina</taxon>
        <taxon>Orbiliomycetes</taxon>
        <taxon>Orbiliales</taxon>
        <taxon>Orbiliaceae</taxon>
        <taxon>Arthrobotrys</taxon>
    </lineage>
</organism>
<feature type="region of interest" description="Disordered" evidence="1">
    <location>
        <begin position="42"/>
        <end position="254"/>
    </location>
</feature>
<sequence length="298" mass="31400">MGPSADISSRFQAGLRDSCSRTKIACQHCRWVGSNLQKHMADEHSNAVMDQQVADESKPNATSTGAGAAAASFGPQAQAGDSMQVDEAPAAAASATPAATPSARPHRRKPVGGGGGRRVDSADPDSVRNPRRGGSQASAGRLYDPRSDFIKPSAQTSSRPAPAQRSHVAPPSSPRAAQRLSNQSARNPIPASAGHNPVLMKKQATPAPVLTTQPVPPAGSTSVSSPPTVHPSSDADDSEPQPPTELILQPETRPISQEQLIAEYLRRACYGRGEVYRSRFKASRCCHSRYQTDASSQQ</sequence>
<name>A0AAV9VQW9_9PEZI</name>
<feature type="compositionally biased region" description="Low complexity" evidence="1">
    <location>
        <begin position="61"/>
        <end position="80"/>
    </location>
</feature>
<gene>
    <name evidence="2" type="ORF">TWF481_002675</name>
</gene>
<feature type="compositionally biased region" description="Low complexity" evidence="1">
    <location>
        <begin position="88"/>
        <end position="103"/>
    </location>
</feature>
<proteinExistence type="predicted"/>
<dbReference type="AlphaFoldDB" id="A0AAV9VQW9"/>
<evidence type="ECO:0000313" key="3">
    <source>
        <dbReference type="Proteomes" id="UP001370758"/>
    </source>
</evidence>
<feature type="compositionally biased region" description="Basic and acidic residues" evidence="1">
    <location>
        <begin position="117"/>
        <end position="128"/>
    </location>
</feature>
<accession>A0AAV9VQW9</accession>